<dbReference type="RefSeq" id="WP_129985813.1">
    <property type="nucleotide sequence ID" value="NZ_SDPU01000012.1"/>
</dbReference>
<dbReference type="AlphaFoldDB" id="A0A4Q5J8G1"/>
<evidence type="ECO:0000256" key="1">
    <source>
        <dbReference type="SAM" id="MobiDB-lite"/>
    </source>
</evidence>
<organism evidence="2 3">
    <name type="scientific">Nocardioides iriomotensis</name>
    <dbReference type="NCBI Taxonomy" id="715784"/>
    <lineage>
        <taxon>Bacteria</taxon>
        <taxon>Bacillati</taxon>
        <taxon>Actinomycetota</taxon>
        <taxon>Actinomycetes</taxon>
        <taxon>Propionibacteriales</taxon>
        <taxon>Nocardioidaceae</taxon>
        <taxon>Nocardioides</taxon>
    </lineage>
</organism>
<reference evidence="2 3" key="1">
    <citation type="submission" date="2019-01" db="EMBL/GenBank/DDBJ databases">
        <title>Nocardioides guangzhouensis sp. nov., an actinobacterium isolated from soil.</title>
        <authorList>
            <person name="Fu Y."/>
            <person name="Cai Y."/>
            <person name="Lin Z."/>
            <person name="Chen P."/>
        </authorList>
    </citation>
    <scope>NUCLEOTIDE SEQUENCE [LARGE SCALE GENOMIC DNA]</scope>
    <source>
        <strain evidence="2 3">NBRC 105384</strain>
    </source>
</reference>
<name>A0A4Q5J8G1_9ACTN</name>
<dbReference type="Proteomes" id="UP000291189">
    <property type="component" value="Unassembled WGS sequence"/>
</dbReference>
<dbReference type="OrthoDB" id="4380938at2"/>
<feature type="compositionally biased region" description="Low complexity" evidence="1">
    <location>
        <begin position="44"/>
        <end position="53"/>
    </location>
</feature>
<sequence length="611" mass="66483">MGDHFSLDVDADVVAAAARRLGERGDHLRGRGRTTSSAPDRWRSGWSSRTSTTVGEEARTLGGHLTTFAGKLDAAGDAVGRLAEDLAHAQGVEIPDLNRRWAAADAAYDDAVAAADARHDRQVAGIPADTPPQVRRMIRMDLDDSRTSGVSSASTARTAAQDKLTLEFDDVRDRLRRHAVRVSQALTQAVAVPVPPALVAAYRAAQGNVLAQWLWNRGGSALTDLLTAAEQQLGGPMDELAGRLQDPPDDYAGIQALLARARELGVPPDQYAPTLREYWNHRAAEVAGIDLAAWDPTLGADANRDIIVEVYEYYARLYLDHPDLQWAGMANMIGPSFAAGFFDLAQFRRIGESVGDLPPALRGAVPPGVDQLADLSVEELRFFETTFLDMQQQIFFDQGAMHQAYVDGGMAAIEEMVAAGIIPPEIGDAWADVDSGVPARVAAGNVRFLLREQQDIIDDDYQVMYDHSPTGPAMTWAMTLIGAPSIPDAQGYADVFPLTVGFDTPGPENIGTPSSIFGRPIPHVSVDNPTQVHVTVETPLPDGNIAHFDDRWALIEQDTLPRYQDLLARDPDRARAIIGSSVEDRIADYRMTERIDEIIGQMLDWDVDVDQ</sequence>
<dbReference type="EMBL" id="SDPU01000012">
    <property type="protein sequence ID" value="RYU14208.1"/>
    <property type="molecule type" value="Genomic_DNA"/>
</dbReference>
<proteinExistence type="predicted"/>
<gene>
    <name evidence="2" type="ORF">ETU37_04710</name>
</gene>
<keyword evidence="3" id="KW-1185">Reference proteome</keyword>
<protein>
    <submittedName>
        <fullName evidence="2">WXG100 family type VII secretion target</fullName>
    </submittedName>
</protein>
<evidence type="ECO:0000313" key="3">
    <source>
        <dbReference type="Proteomes" id="UP000291189"/>
    </source>
</evidence>
<evidence type="ECO:0000313" key="2">
    <source>
        <dbReference type="EMBL" id="RYU14208.1"/>
    </source>
</evidence>
<accession>A0A4Q5J8G1</accession>
<feature type="region of interest" description="Disordered" evidence="1">
    <location>
        <begin position="25"/>
        <end position="55"/>
    </location>
</feature>
<comment type="caution">
    <text evidence="2">The sequence shown here is derived from an EMBL/GenBank/DDBJ whole genome shotgun (WGS) entry which is preliminary data.</text>
</comment>